<accession>A0A068LKK2</accession>
<organism evidence="2">
    <name type="scientific">Trypanosoma rangeli</name>
    <dbReference type="NCBI Taxonomy" id="5698"/>
    <lineage>
        <taxon>Eukaryota</taxon>
        <taxon>Discoba</taxon>
        <taxon>Euglenozoa</taxon>
        <taxon>Kinetoplastea</taxon>
        <taxon>Metakinetoplastina</taxon>
        <taxon>Trypanosomatida</taxon>
        <taxon>Trypanosomatidae</taxon>
        <taxon>Trypanosoma</taxon>
        <taxon>Herpetosoma</taxon>
    </lineage>
</organism>
<gene>
    <name evidence="2" type="primary">tsp2</name>
</gene>
<sequence length="440" mass="49279">MDPWQPSLPGAGAQRAVLILQLYMRMGHYSPLSVLVADTLCLTFKAAGATVSELGAYLGLSPDRVEIGIEGMPKELYCTSAELRQNATSGEYEEKNTGKKRNRQDATEENTLRYYINYATLLPFVFAHGSHMLLALCQLPRPQCATSDSISGEHISLNVSATLRRSDSRRGLCCVSCRYWMALKDLRSTISRCPLCHTDILGGVLRAIYARYEAKLASGQSLLSFGPVQQRPTAITTTATTTTSKNNNSSRRSAEATQGDSSKMPVGEAVDYPLARDPFLVQQGLFFQLLFSHPFVRVNDAPFVVDEDEVMTKEEYDHRLKHRATVLDQFRLVHRNAAAIRVRRVDQQKLDAEKCRESVMKVVKRSQLPPWLRPVSVFQEGEVLLPPATRREQLFADNAEFTLVKETKRGANITATARYIAREFFDDDYDEVPLCKLSTG</sequence>
<feature type="compositionally biased region" description="Low complexity" evidence="1">
    <location>
        <begin position="235"/>
        <end position="257"/>
    </location>
</feature>
<name>A0A068LKK2_TRYRA</name>
<protein>
    <submittedName>
        <fullName evidence="2">Transcription factor subunit 2</fullName>
    </submittedName>
</protein>
<reference evidence="2" key="1">
    <citation type="submission" date="2014-04" db="EMBL/GenBank/DDBJ databases">
        <title>Genome of the Avirulent Human-infective Trypanosome - Trypanosoma rangeli.</title>
        <authorList>
            <person name="Almeida L.G.P."/>
            <person name="Vasconcelos A.T.R."/>
            <person name="Souza R.C."/>
            <person name="Grisard E.C."/>
            <person name="Stoco P.H."/>
        </authorList>
    </citation>
    <scope>NUCLEOTIDE SEQUENCE</scope>
    <source>
        <strain evidence="2">SC58</strain>
    </source>
</reference>
<evidence type="ECO:0000256" key="1">
    <source>
        <dbReference type="SAM" id="MobiDB-lite"/>
    </source>
</evidence>
<dbReference type="AlphaFoldDB" id="A0A068LKK2"/>
<evidence type="ECO:0000313" key="2">
    <source>
        <dbReference type="EMBL" id="AIE47703.1"/>
    </source>
</evidence>
<dbReference type="EMBL" id="KJ742906">
    <property type="protein sequence ID" value="AIE47703.1"/>
    <property type="molecule type" value="Genomic_DNA"/>
</dbReference>
<proteinExistence type="predicted"/>
<feature type="region of interest" description="Disordered" evidence="1">
    <location>
        <begin position="235"/>
        <end position="264"/>
    </location>
</feature>